<dbReference type="OrthoDB" id="20774at2759"/>
<dbReference type="Proteomes" id="UP000030752">
    <property type="component" value="Unassembled WGS sequence"/>
</dbReference>
<dbReference type="HOGENOM" id="CLU_003539_0_0_1"/>
<dbReference type="InterPro" id="IPR050358">
    <property type="entry name" value="RSE1/DDB1/CFT1"/>
</dbReference>
<dbReference type="InterPro" id="IPR018846">
    <property type="entry name" value="Beta-prop_RSE1/DDB1/CPSF1_1st"/>
</dbReference>
<gene>
    <name evidence="2" type="ORF">HMPREF1541_08853</name>
</gene>
<dbReference type="VEuPathDB" id="FungiDB:HMPREF1541_08853"/>
<accession>W2RJQ3</accession>
<name>W2RJQ3_CYPE1</name>
<dbReference type="STRING" id="1220924.W2RJQ3"/>
<dbReference type="InParanoid" id="W2RJQ3"/>
<protein>
    <recommendedName>
        <fullName evidence="1">RSE1/DDB1/CPSF1 first beta-propeller domain-containing protein</fullName>
    </recommendedName>
</protein>
<dbReference type="Gene3D" id="2.130.10.10">
    <property type="entry name" value="YVTN repeat-like/Quinoprotein amine dehydrogenase"/>
    <property type="match status" value="3"/>
</dbReference>
<evidence type="ECO:0000313" key="3">
    <source>
        <dbReference type="Proteomes" id="UP000030752"/>
    </source>
</evidence>
<organism evidence="2 3">
    <name type="scientific">Cyphellophora europaea (strain CBS 101466)</name>
    <name type="common">Phialophora europaea</name>
    <dbReference type="NCBI Taxonomy" id="1220924"/>
    <lineage>
        <taxon>Eukaryota</taxon>
        <taxon>Fungi</taxon>
        <taxon>Dikarya</taxon>
        <taxon>Ascomycota</taxon>
        <taxon>Pezizomycotina</taxon>
        <taxon>Eurotiomycetes</taxon>
        <taxon>Chaetothyriomycetidae</taxon>
        <taxon>Chaetothyriales</taxon>
        <taxon>Cyphellophoraceae</taxon>
        <taxon>Cyphellophora</taxon>
    </lineage>
</organism>
<dbReference type="Pfam" id="PF10433">
    <property type="entry name" value="Beta-prop_RSE1_1st"/>
    <property type="match status" value="1"/>
</dbReference>
<dbReference type="InterPro" id="IPR015943">
    <property type="entry name" value="WD40/YVTN_repeat-like_dom_sf"/>
</dbReference>
<dbReference type="RefSeq" id="XP_008721393.1">
    <property type="nucleotide sequence ID" value="XM_008723171.1"/>
</dbReference>
<sequence length="1308" mass="143430">MDVPPPPFEMKSPQMEGILKHTLSTSPCVRWILPARIRCPSKEDLVFIGQTSVQLREFVSKGDPHLAEAICKLDLNDSILSATVISSKIETVSTIEQTLRQTVEDEQFTVDGRAIRDDEPPQILVLSTTRCELVFVYAHQAYDGAVRFIYAKRPLLTGTGLGDQLGSHLAKDPESRAIAIAPSSGHFIICALRPLDQIRNEVANWTPANAASFTPWLQQRFIQVDGAIVRMEFLHSPKDEPSRVILVLLVAKQGRSYILLYRWDSTQPLHRMRPMRSSGQLLPKRDGIPLMLIPCTASASFLLVTETEFVLYNRVTHSEAKRTAYEFQDPGAFNGHRRTKLWTQWGRPRRTYGYRKKSDEVVLVREDGYMATYEINVQSDVKVTFASSPGNLGFSMDTAFCFLAAPLHINGGDIIIAGGSMAEGGVYHLAATQRPRRIQTLVNGAPFNDLLLLPAANSSSSHALARPRPRIYSCCGNYEGQGSLAEIQYGLEAETGWTMEHPDVTSILRIWALEIEAMHTLLLLSSHPTHTSLITLGLDTAELEYVDDNALPGVELDASTLAAATIENGALIQITTENLNVISLGGHFRPKRQNVGAATPVCAAILASCAVAAVAHPSNDGYALSMCKIETSDNQSAEISELGDPYTLQGRPVSVAIADFAGAIAVLVTTDQGDLQMLLLNSRGDLVPMVALRLADLDLTLEGSSAGSCCLLSKPGSRVGLVLCGLKNGFLVCLEVLADDKDRQGRITWTLVSLSRLGLTTVTVTADEYSRQGGIYDTALIAYDSTLERLSIRANEAGAELDWYRVFIRNRDDPSLPQDLIHAVNRVPRLMSHRGADTAGLLVHVTPSDIAFSSIVGQPKAVIKHNDTTGMAKRVIYSKFLKRLVVAVDAKRLLVSDKTQPNDVVRSGPSAVSVPRLAFAIIEDGPLGRLSFDTQQTVDLGEVGETISALTHYSPTNGIQHFEMILVALKTSHRLESGALKISSRIVSVSDKHVQNKGLATPRNVMRLPGKNVTALCPIGLSGVLIASSNELLLHDLDVSTKRWTTITRHALPSPAKEIRVQGSLVYVATERHSLLILRQHGSTLSTHGSDTRARIVSNVVPLDRHRTLLADMTDRGTILTGVVEDTMTSTLQRSYEINVPHDISRIEQSRTRCAGDARDAFIASATDGTLYSFLLLTADEWLLCHFLQGLCDPFKRVIGKHKAFMQTLDASEWISHGKGTIPPASMGIDGDLLAAMLEPGAHNLRSLLEPPVKEEDEDISFRAQKRSDELRARMQVLRQLAERVTHRVNEADVVGSVMIWLRSLMQY</sequence>
<dbReference type="EMBL" id="KB822725">
    <property type="protein sequence ID" value="ETN36575.1"/>
    <property type="molecule type" value="Genomic_DNA"/>
</dbReference>
<dbReference type="GO" id="GO:0006397">
    <property type="term" value="P:mRNA processing"/>
    <property type="evidence" value="ECO:0007669"/>
    <property type="project" value="UniProtKB-KW"/>
</dbReference>
<feature type="domain" description="RSE1/DDB1/CPSF1 first beta-propeller" evidence="1">
    <location>
        <begin position="29"/>
        <end position="441"/>
    </location>
</feature>
<evidence type="ECO:0000259" key="1">
    <source>
        <dbReference type="Pfam" id="PF10433"/>
    </source>
</evidence>
<dbReference type="GeneID" id="19976192"/>
<dbReference type="PANTHER" id="PTHR10644">
    <property type="entry name" value="DNA REPAIR/RNA PROCESSING CPSF FAMILY"/>
    <property type="match status" value="1"/>
</dbReference>
<keyword evidence="3" id="KW-1185">Reference proteome</keyword>
<proteinExistence type="predicted"/>
<reference evidence="2 3" key="1">
    <citation type="submission" date="2013-03" db="EMBL/GenBank/DDBJ databases">
        <title>The Genome Sequence of Phialophora europaea CBS 101466.</title>
        <authorList>
            <consortium name="The Broad Institute Genomics Platform"/>
            <person name="Cuomo C."/>
            <person name="de Hoog S."/>
            <person name="Gorbushina A."/>
            <person name="Walker B."/>
            <person name="Young S.K."/>
            <person name="Zeng Q."/>
            <person name="Gargeya S."/>
            <person name="Fitzgerald M."/>
            <person name="Haas B."/>
            <person name="Abouelleil A."/>
            <person name="Allen A.W."/>
            <person name="Alvarado L."/>
            <person name="Arachchi H.M."/>
            <person name="Berlin A.M."/>
            <person name="Chapman S.B."/>
            <person name="Gainer-Dewar J."/>
            <person name="Goldberg J."/>
            <person name="Griggs A."/>
            <person name="Gujja S."/>
            <person name="Hansen M."/>
            <person name="Howarth C."/>
            <person name="Imamovic A."/>
            <person name="Ireland A."/>
            <person name="Larimer J."/>
            <person name="McCowan C."/>
            <person name="Murphy C."/>
            <person name="Pearson M."/>
            <person name="Poon T.W."/>
            <person name="Priest M."/>
            <person name="Roberts A."/>
            <person name="Saif S."/>
            <person name="Shea T."/>
            <person name="Sisk P."/>
            <person name="Sykes S."/>
            <person name="Wortman J."/>
            <person name="Nusbaum C."/>
            <person name="Birren B."/>
        </authorList>
    </citation>
    <scope>NUCLEOTIDE SEQUENCE [LARGE SCALE GENOMIC DNA]</scope>
    <source>
        <strain evidence="2 3">CBS 101466</strain>
    </source>
</reference>
<evidence type="ECO:0000313" key="2">
    <source>
        <dbReference type="EMBL" id="ETN36575.1"/>
    </source>
</evidence>
<dbReference type="eggNOG" id="ENOG502QVPZ">
    <property type="taxonomic scope" value="Eukaryota"/>
</dbReference>